<dbReference type="PANTHER" id="PTHR34180">
    <property type="entry name" value="PEPTIDASE C45"/>
    <property type="match status" value="1"/>
</dbReference>
<proteinExistence type="predicted"/>
<dbReference type="Proteomes" id="UP000741863">
    <property type="component" value="Unassembled WGS sequence"/>
</dbReference>
<name>A0ABS2PAT1_9BACL</name>
<evidence type="ECO:0000313" key="3">
    <source>
        <dbReference type="Proteomes" id="UP000741863"/>
    </source>
</evidence>
<feature type="domain" description="Peptidase C45 hydrolase" evidence="1">
    <location>
        <begin position="101"/>
        <end position="307"/>
    </location>
</feature>
<gene>
    <name evidence="2" type="ORF">JOD17_001278</name>
</gene>
<comment type="caution">
    <text evidence="2">The sequence shown here is derived from an EMBL/GenBank/DDBJ whole genome shotgun (WGS) entry which is preliminary data.</text>
</comment>
<sequence>MIEPFKVEVSQHRGSSYEVGMHSGQRVKGKQIVNVYESITREQIDVDEMEALFKTFAPHLLDEMEGLAEALTWSFAKVATCFSGYDIPKVEAMGCSTMMSDSYYVRNYDFSPELYDHRFALSDPKEGFATAGYPLQLLGRHDGVNEHGLVAGFHFVSNADYQTGISAWTAIRMVLDTCTSTEDAVRLLKTIPHAACYNFSIADASGKQVAVEATPTTVNVRHSTNALACVNHFQTEPLQTANRTNIEGSKKRNEYIQQLIEKKVSFADAFRLFSLKGSPLFYTDYEQLFGTLHTFAYEFTTSRVVTCPAGRIDVLDFIFTDWVNGEDLRLDHVLGER</sequence>
<dbReference type="NCBIfam" id="NF040521">
    <property type="entry name" value="C45_proenzyme"/>
    <property type="match status" value="1"/>
</dbReference>
<evidence type="ECO:0000259" key="1">
    <source>
        <dbReference type="Pfam" id="PF03417"/>
    </source>
</evidence>
<dbReference type="SUPFAM" id="SSF56235">
    <property type="entry name" value="N-terminal nucleophile aminohydrolases (Ntn hydrolases)"/>
    <property type="match status" value="1"/>
</dbReference>
<dbReference type="InterPro" id="IPR047801">
    <property type="entry name" value="Peptidase_C45"/>
</dbReference>
<dbReference type="Gene3D" id="3.60.60.10">
    <property type="entry name" value="Penicillin V Acylase, Chain A"/>
    <property type="match status" value="1"/>
</dbReference>
<evidence type="ECO:0000313" key="2">
    <source>
        <dbReference type="EMBL" id="MBM7632185.1"/>
    </source>
</evidence>
<dbReference type="PANTHER" id="PTHR34180:SF1">
    <property type="entry name" value="BETA-ALANYL-DOPAMINE_CARCININE HYDROLASE"/>
    <property type="match status" value="1"/>
</dbReference>
<reference evidence="2 3" key="1">
    <citation type="submission" date="2021-01" db="EMBL/GenBank/DDBJ databases">
        <title>Genomic Encyclopedia of Type Strains, Phase IV (KMG-IV): sequencing the most valuable type-strain genomes for metagenomic binning, comparative biology and taxonomic classification.</title>
        <authorList>
            <person name="Goeker M."/>
        </authorList>
    </citation>
    <scope>NUCLEOTIDE SEQUENCE [LARGE SCALE GENOMIC DNA]</scope>
    <source>
        <strain evidence="2 3">DSM 25540</strain>
    </source>
</reference>
<dbReference type="EMBL" id="JAFBEC010000003">
    <property type="protein sequence ID" value="MBM7632185.1"/>
    <property type="molecule type" value="Genomic_DNA"/>
</dbReference>
<keyword evidence="2" id="KW-0378">Hydrolase</keyword>
<dbReference type="GO" id="GO:0016787">
    <property type="term" value="F:hydrolase activity"/>
    <property type="evidence" value="ECO:0007669"/>
    <property type="project" value="UniProtKB-KW"/>
</dbReference>
<dbReference type="CDD" id="cd01935">
    <property type="entry name" value="Ntn_CGH_like"/>
    <property type="match status" value="1"/>
</dbReference>
<accession>A0ABS2PAT1</accession>
<protein>
    <submittedName>
        <fullName evidence="2">Choloylglycine hydrolase</fullName>
    </submittedName>
</protein>
<dbReference type="InterPro" id="IPR005079">
    <property type="entry name" value="Peptidase_C45_hydrolase"/>
</dbReference>
<dbReference type="InterPro" id="IPR047794">
    <property type="entry name" value="C45_proenzyme-like"/>
</dbReference>
<dbReference type="InterPro" id="IPR029055">
    <property type="entry name" value="Ntn_hydrolases_N"/>
</dbReference>
<organism evidence="2 3">
    <name type="scientific">Geomicrobium sediminis</name>
    <dbReference type="NCBI Taxonomy" id="1347788"/>
    <lineage>
        <taxon>Bacteria</taxon>
        <taxon>Bacillati</taxon>
        <taxon>Bacillota</taxon>
        <taxon>Bacilli</taxon>
        <taxon>Bacillales</taxon>
        <taxon>Geomicrobium</taxon>
    </lineage>
</organism>
<dbReference type="RefSeq" id="WP_239575286.1">
    <property type="nucleotide sequence ID" value="NZ_JAFBEC010000003.1"/>
</dbReference>
<keyword evidence="3" id="KW-1185">Reference proteome</keyword>
<dbReference type="Pfam" id="PF03417">
    <property type="entry name" value="AAT"/>
    <property type="match status" value="1"/>
</dbReference>